<evidence type="ECO:0000313" key="1">
    <source>
        <dbReference type="EMBL" id="AHZ67395.1"/>
    </source>
</evidence>
<reference evidence="1 2" key="1">
    <citation type="journal article" date="2012" name="J. Bacteriol.">
        <title>Genome sequence of cold-adapted Pseudomonas mandelii strain JR-1.</title>
        <authorList>
            <person name="Jang S.H."/>
            <person name="Kim J."/>
            <person name="Kim J."/>
            <person name="Hong S."/>
            <person name="Lee C."/>
        </authorList>
    </citation>
    <scope>NUCLEOTIDE SEQUENCE [LARGE SCALE GENOMIC DNA]</scope>
    <source>
        <strain evidence="1 2">JR-1</strain>
    </source>
</reference>
<dbReference type="InterPro" id="IPR051057">
    <property type="entry name" value="PI-PLC_domain"/>
</dbReference>
<dbReference type="EMBL" id="CP005960">
    <property type="protein sequence ID" value="AHZ67395.1"/>
    <property type="molecule type" value="Genomic_DNA"/>
</dbReference>
<dbReference type="KEGG" id="pman:OU5_0316"/>
<dbReference type="SUPFAM" id="SSF51695">
    <property type="entry name" value="PLC-like phosphodiesterases"/>
    <property type="match status" value="1"/>
</dbReference>
<dbReference type="PANTHER" id="PTHR13593:SF113">
    <property type="entry name" value="SI:DKEY-266F7.9"/>
    <property type="match status" value="1"/>
</dbReference>
<evidence type="ECO:0000313" key="2">
    <source>
        <dbReference type="Proteomes" id="UP000026913"/>
    </source>
</evidence>
<gene>
    <name evidence="1" type="ORF">OU5_0316</name>
</gene>
<dbReference type="GO" id="GO:0008081">
    <property type="term" value="F:phosphoric diester hydrolase activity"/>
    <property type="evidence" value="ECO:0007669"/>
    <property type="project" value="InterPro"/>
</dbReference>
<proteinExistence type="predicted"/>
<sequence length="288" mass="32613">MTTIVQNNLTLNDWMASTPAIDTLSLCELTLPGTHNAGSDWKASWPLIPGAHWLACQHQSFYSQLCKGSRALDIRLVFDAKEPGLGKFRMHHNGYRNNRTLGNLFTDLRQFLDENPDEFIVLDFHELKGDAFDYTFFNNMMIHLMGHQIIPTRNRSLSLHQLKQISSEQRLLVAAPGHWQLDRNVFLEQIEHQWSGSGITSAADLEKHITSVLTYPPGTWAPWSLSAASYSALGGPVDIHDELNAWFDPEKSDWAAKCNIINVDFIEESQIVSYCRTANVYKAAKRAN</sequence>
<dbReference type="HOGENOM" id="CLU_966005_0_0_6"/>
<protein>
    <recommendedName>
        <fullName evidence="3">Phospholipase</fullName>
    </recommendedName>
</protein>
<dbReference type="AlphaFoldDB" id="A0A024E495"/>
<dbReference type="GO" id="GO:0006629">
    <property type="term" value="P:lipid metabolic process"/>
    <property type="evidence" value="ECO:0007669"/>
    <property type="project" value="InterPro"/>
</dbReference>
<accession>A0A024E495</accession>
<name>A0A024E495_9PSED</name>
<dbReference type="InterPro" id="IPR017946">
    <property type="entry name" value="PLC-like_Pdiesterase_TIM-brl"/>
</dbReference>
<evidence type="ECO:0008006" key="3">
    <source>
        <dbReference type="Google" id="ProtNLM"/>
    </source>
</evidence>
<organism evidence="1 2">
    <name type="scientific">Pseudomonas mandelii JR-1</name>
    <dbReference type="NCBI Taxonomy" id="1147786"/>
    <lineage>
        <taxon>Bacteria</taxon>
        <taxon>Pseudomonadati</taxon>
        <taxon>Pseudomonadota</taxon>
        <taxon>Gammaproteobacteria</taxon>
        <taxon>Pseudomonadales</taxon>
        <taxon>Pseudomonadaceae</taxon>
        <taxon>Pseudomonas</taxon>
    </lineage>
</organism>
<dbReference type="OrthoDB" id="7021323at2"/>
<dbReference type="PROSITE" id="PS50007">
    <property type="entry name" value="PIPLC_X_DOMAIN"/>
    <property type="match status" value="1"/>
</dbReference>
<dbReference type="CDD" id="cd08557">
    <property type="entry name" value="PI-PLCc_bacteria_like"/>
    <property type="match status" value="1"/>
</dbReference>
<dbReference type="Proteomes" id="UP000026913">
    <property type="component" value="Chromosome"/>
</dbReference>
<dbReference type="Gene3D" id="3.20.20.190">
    <property type="entry name" value="Phosphatidylinositol (PI) phosphodiesterase"/>
    <property type="match status" value="1"/>
</dbReference>
<dbReference type="RefSeq" id="WP_010460456.1">
    <property type="nucleotide sequence ID" value="NZ_CP005960.1"/>
</dbReference>
<dbReference type="PANTHER" id="PTHR13593">
    <property type="match status" value="1"/>
</dbReference>